<dbReference type="STRING" id="1307763.L21SP4_00392"/>
<dbReference type="Pfam" id="PF01894">
    <property type="entry name" value="YjbQ"/>
    <property type="match status" value="1"/>
</dbReference>
<sequence>MAVFSKTIDLQSRDHMPHFHNVTDAVKDIVAESGIKNGICVVYSHHTTCSVMTQECSHDLNYFGREYLQVDLMEIMEKMIPTCRTEGQYHHPGPEHIEFALSHPDEEAKGSLNTDAHLRSCFFGRSETIVLNDGELSLGDFGFIYFIDWDQVRERGRVCEVQIIGE</sequence>
<dbReference type="Gene3D" id="2.60.120.460">
    <property type="entry name" value="YjbQ-like"/>
    <property type="match status" value="1"/>
</dbReference>
<dbReference type="OrthoDB" id="9801725at2"/>
<gene>
    <name evidence="2" type="ORF">L21SP4_00392</name>
</gene>
<dbReference type="AlphaFoldDB" id="A0A0G3EE29"/>
<dbReference type="RefSeq" id="WP_052881081.1">
    <property type="nucleotide sequence ID" value="NZ_CP010904.1"/>
</dbReference>
<evidence type="ECO:0000313" key="3">
    <source>
        <dbReference type="Proteomes" id="UP000035268"/>
    </source>
</evidence>
<dbReference type="KEGG" id="vbl:L21SP4_00392"/>
<proteinExistence type="inferred from homology"/>
<protein>
    <submittedName>
        <fullName evidence="2">Secondary thiamine-phosphate synthase enzyme</fullName>
    </submittedName>
</protein>
<name>A0A0G3EE29_9BACT</name>
<dbReference type="EMBL" id="CP010904">
    <property type="protein sequence ID" value="AKJ63672.1"/>
    <property type="molecule type" value="Genomic_DNA"/>
</dbReference>
<dbReference type="PANTHER" id="PTHR30615">
    <property type="entry name" value="UNCHARACTERIZED PROTEIN YJBQ-RELATED"/>
    <property type="match status" value="1"/>
</dbReference>
<organism evidence="2 3">
    <name type="scientific">Kiritimatiella glycovorans</name>
    <dbReference type="NCBI Taxonomy" id="1307763"/>
    <lineage>
        <taxon>Bacteria</taxon>
        <taxon>Pseudomonadati</taxon>
        <taxon>Kiritimatiellota</taxon>
        <taxon>Kiritimatiellia</taxon>
        <taxon>Kiritimatiellales</taxon>
        <taxon>Kiritimatiellaceae</taxon>
        <taxon>Kiritimatiella</taxon>
    </lineage>
</organism>
<dbReference type="Proteomes" id="UP000035268">
    <property type="component" value="Chromosome"/>
</dbReference>
<evidence type="ECO:0000256" key="1">
    <source>
        <dbReference type="ARBA" id="ARBA00005534"/>
    </source>
</evidence>
<dbReference type="SUPFAM" id="SSF111038">
    <property type="entry name" value="YjbQ-like"/>
    <property type="match status" value="1"/>
</dbReference>
<reference evidence="3" key="1">
    <citation type="submission" date="2015-02" db="EMBL/GenBank/DDBJ databases">
        <title>Description and complete genome sequence of the first cultured representative of the subdivision 5 of the Verrucomicrobia phylum.</title>
        <authorList>
            <person name="Spring S."/>
            <person name="Bunk B."/>
            <person name="Sproer C."/>
            <person name="Klenk H.-P."/>
        </authorList>
    </citation>
    <scope>NUCLEOTIDE SEQUENCE [LARGE SCALE GENOMIC DNA]</scope>
    <source>
        <strain evidence="3">L21-Fru-AB</strain>
    </source>
</reference>
<comment type="similarity">
    <text evidence="1">Belongs to the UPF0047 family.</text>
</comment>
<dbReference type="NCBIfam" id="TIGR00149">
    <property type="entry name" value="TIGR00149_YjbQ"/>
    <property type="match status" value="1"/>
</dbReference>
<dbReference type="InterPro" id="IPR001602">
    <property type="entry name" value="UPF0047_YjbQ-like"/>
</dbReference>
<evidence type="ECO:0000313" key="2">
    <source>
        <dbReference type="EMBL" id="AKJ63672.1"/>
    </source>
</evidence>
<keyword evidence="3" id="KW-1185">Reference proteome</keyword>
<accession>A0A0G3EE29</accession>
<dbReference type="PANTHER" id="PTHR30615:SF8">
    <property type="entry name" value="UPF0047 PROTEIN C4A8.02C"/>
    <property type="match status" value="1"/>
</dbReference>
<dbReference type="InterPro" id="IPR035917">
    <property type="entry name" value="YjbQ-like_sf"/>
</dbReference>
<reference evidence="2 3" key="2">
    <citation type="journal article" date="2016" name="ISME J.">
        <title>Characterization of the first cultured representative of Verrucomicrobia subdivision 5 indicates the proposal of a novel phylum.</title>
        <authorList>
            <person name="Spring S."/>
            <person name="Bunk B."/>
            <person name="Sproer C."/>
            <person name="Schumann P."/>
            <person name="Rohde M."/>
            <person name="Tindall B.J."/>
            <person name="Klenk H.P."/>
        </authorList>
    </citation>
    <scope>NUCLEOTIDE SEQUENCE [LARGE SCALE GENOMIC DNA]</scope>
    <source>
        <strain evidence="2 3">L21-Fru-AB</strain>
    </source>
</reference>